<evidence type="ECO:0000256" key="3">
    <source>
        <dbReference type="ARBA" id="ARBA00022827"/>
    </source>
</evidence>
<evidence type="ECO:0000313" key="6">
    <source>
        <dbReference type="EMBL" id="KAK7740409.1"/>
    </source>
</evidence>
<dbReference type="Proteomes" id="UP001320420">
    <property type="component" value="Unassembled WGS sequence"/>
</dbReference>
<dbReference type="EMBL" id="JAKJXP020000171">
    <property type="protein sequence ID" value="KAK7740409.1"/>
    <property type="molecule type" value="Genomic_DNA"/>
</dbReference>
<dbReference type="InterPro" id="IPR016169">
    <property type="entry name" value="FAD-bd_PCMH_sub2"/>
</dbReference>
<feature type="domain" description="FAD-binding PCMH-type" evidence="5">
    <location>
        <begin position="45"/>
        <end position="216"/>
    </location>
</feature>
<evidence type="ECO:0000313" key="7">
    <source>
        <dbReference type="Proteomes" id="UP001320420"/>
    </source>
</evidence>
<evidence type="ECO:0000256" key="1">
    <source>
        <dbReference type="ARBA" id="ARBA00005466"/>
    </source>
</evidence>
<keyword evidence="2" id="KW-0285">Flavoprotein</keyword>
<evidence type="ECO:0000259" key="5">
    <source>
        <dbReference type="PROSITE" id="PS51387"/>
    </source>
</evidence>
<dbReference type="SUPFAM" id="SSF56176">
    <property type="entry name" value="FAD-binding/transporter-associated domain-like"/>
    <property type="match status" value="1"/>
</dbReference>
<dbReference type="AlphaFoldDB" id="A0AAN9YFZ1"/>
<protein>
    <recommendedName>
        <fullName evidence="5">FAD-binding PCMH-type domain-containing protein</fullName>
    </recommendedName>
</protein>
<keyword evidence="4" id="KW-0560">Oxidoreductase</keyword>
<dbReference type="PANTHER" id="PTHR42973">
    <property type="entry name" value="BINDING OXIDOREDUCTASE, PUTATIVE (AFU_ORTHOLOGUE AFUA_1G17690)-RELATED"/>
    <property type="match status" value="1"/>
</dbReference>
<dbReference type="InterPro" id="IPR016166">
    <property type="entry name" value="FAD-bd_PCMH"/>
</dbReference>
<organism evidence="6 7">
    <name type="scientific">Diatrype stigma</name>
    <dbReference type="NCBI Taxonomy" id="117547"/>
    <lineage>
        <taxon>Eukaryota</taxon>
        <taxon>Fungi</taxon>
        <taxon>Dikarya</taxon>
        <taxon>Ascomycota</taxon>
        <taxon>Pezizomycotina</taxon>
        <taxon>Sordariomycetes</taxon>
        <taxon>Xylariomycetidae</taxon>
        <taxon>Xylariales</taxon>
        <taxon>Diatrypaceae</taxon>
        <taxon>Diatrype</taxon>
    </lineage>
</organism>
<dbReference type="InterPro" id="IPR006094">
    <property type="entry name" value="Oxid_FAD_bind_N"/>
</dbReference>
<dbReference type="InterPro" id="IPR036318">
    <property type="entry name" value="FAD-bd_PCMH-like_sf"/>
</dbReference>
<dbReference type="GO" id="GO:0071949">
    <property type="term" value="F:FAD binding"/>
    <property type="evidence" value="ECO:0007669"/>
    <property type="project" value="InterPro"/>
</dbReference>
<dbReference type="GO" id="GO:0016491">
    <property type="term" value="F:oxidoreductase activity"/>
    <property type="evidence" value="ECO:0007669"/>
    <property type="project" value="UniProtKB-KW"/>
</dbReference>
<dbReference type="InterPro" id="IPR050416">
    <property type="entry name" value="FAD-linked_Oxidoreductase"/>
</dbReference>
<comment type="similarity">
    <text evidence="1">Belongs to the oxygen-dependent FAD-linked oxidoreductase family.</text>
</comment>
<keyword evidence="3" id="KW-0274">FAD</keyword>
<reference evidence="6 7" key="1">
    <citation type="submission" date="2024-02" db="EMBL/GenBank/DDBJ databases">
        <title>De novo assembly and annotation of 12 fungi associated with fruit tree decline syndrome in Ontario, Canada.</title>
        <authorList>
            <person name="Sulman M."/>
            <person name="Ellouze W."/>
            <person name="Ilyukhin E."/>
        </authorList>
    </citation>
    <scope>NUCLEOTIDE SEQUENCE [LARGE SCALE GENOMIC DNA]</scope>
    <source>
        <strain evidence="6 7">M11/M66-122</strain>
    </source>
</reference>
<comment type="caution">
    <text evidence="6">The sequence shown here is derived from an EMBL/GenBank/DDBJ whole genome shotgun (WGS) entry which is preliminary data.</text>
</comment>
<evidence type="ECO:0000256" key="2">
    <source>
        <dbReference type="ARBA" id="ARBA00022630"/>
    </source>
</evidence>
<proteinExistence type="inferred from homology"/>
<sequence>MAIETIESFCSQAVSHMKAGLGPKVLLPTDPAYIVREESYWASNTRLKPACILVPESAEEVSSALKSLVAAQQRFAIRSGGHSPSPGANNMADGVTIDLSHLNTVTFDPATETAHIGAGAKWTGVYEELLKYGRAVAGGRSGDVGVSGLLLGGGSSWMAARYGWACDAVLAFEIVLADGRIVTVDKDSNTDLYQALKGGSNNFGIVTSFVMTALPTGQVWAGIAATPKEAIPEVVDVMYNFTEGNSKHQDSYLMIVIGYFPAFKDNVASTAFLEAKGDANAAEFDGWRKLPKIMDTSKITTIYDMAANITLPPNYQ</sequence>
<name>A0AAN9YFZ1_9PEZI</name>
<accession>A0AAN9YFZ1</accession>
<dbReference type="Gene3D" id="3.30.465.10">
    <property type="match status" value="1"/>
</dbReference>
<dbReference type="PROSITE" id="PS51387">
    <property type="entry name" value="FAD_PCMH"/>
    <property type="match status" value="1"/>
</dbReference>
<gene>
    <name evidence="6" type="ORF">SLS62_011126</name>
</gene>
<evidence type="ECO:0000256" key="4">
    <source>
        <dbReference type="ARBA" id="ARBA00023002"/>
    </source>
</evidence>
<keyword evidence="7" id="KW-1185">Reference proteome</keyword>
<dbReference type="Pfam" id="PF01565">
    <property type="entry name" value="FAD_binding_4"/>
    <property type="match status" value="1"/>
</dbReference>
<dbReference type="PANTHER" id="PTHR42973:SF53">
    <property type="entry name" value="FAD-BINDING PCMH-TYPE DOMAIN-CONTAINING PROTEIN-RELATED"/>
    <property type="match status" value="1"/>
</dbReference>